<sequence>MKAMGKSFSFNSKEYDFWSLYNSIKKYYPIGIKKNQDLDIYRQYPGILELEKILLESIADKKTYQRNWTSYIKRIGSELGKEVTGTTFGLVPSYSAFLILDFQKISSNRGVYKELHFAVSLLGKYYQIYGLNKTVLSYDDLSVPYQIQNLKEIVVSPIDEYKAYFESVELKITEEFKDYRMVPFAIGQLVINGLEILHLDKENCSINMALFNDFLGLGEQMDEADVRGDINYGMDAWRKN</sequence>
<protein>
    <submittedName>
        <fullName evidence="1">Uncharacterized protein</fullName>
    </submittedName>
</protein>
<dbReference type="Proteomes" id="UP000321621">
    <property type="component" value="Unassembled WGS sequence"/>
</dbReference>
<dbReference type="EMBL" id="QXFI01000026">
    <property type="protein sequence ID" value="RIV43923.1"/>
    <property type="molecule type" value="Genomic_DNA"/>
</dbReference>
<evidence type="ECO:0000313" key="4">
    <source>
        <dbReference type="Proteomes" id="UP000321621"/>
    </source>
</evidence>
<reference evidence="1 3" key="1">
    <citation type="submission" date="2018-08" db="EMBL/GenBank/DDBJ databases">
        <title>Proposal of Muricauda 72 sp.nov. and Muricauda NH166 sp.nov., isolated from seawater.</title>
        <authorList>
            <person name="Cheng H."/>
            <person name="Wu Y.-H."/>
            <person name="Guo L.-L."/>
            <person name="Xu X.-W."/>
        </authorList>
    </citation>
    <scope>NUCLEOTIDE SEQUENCE [LARGE SCALE GENOMIC DNA]</scope>
    <source>
        <strain evidence="1 3">72</strain>
    </source>
</reference>
<organism evidence="1 3">
    <name type="scientific">Flagellimonas pelagia</name>
    <dbReference type="NCBI Taxonomy" id="2306998"/>
    <lineage>
        <taxon>Bacteria</taxon>
        <taxon>Pseudomonadati</taxon>
        <taxon>Bacteroidota</taxon>
        <taxon>Flavobacteriia</taxon>
        <taxon>Flavobacteriales</taxon>
        <taxon>Flavobacteriaceae</taxon>
        <taxon>Flagellimonas</taxon>
    </lineage>
</organism>
<gene>
    <name evidence="1" type="ORF">D2V05_10505</name>
    <name evidence="2" type="ORF">FQ017_10395</name>
</gene>
<keyword evidence="4" id="KW-1185">Reference proteome</keyword>
<dbReference type="Proteomes" id="UP000266691">
    <property type="component" value="Unassembled WGS sequence"/>
</dbReference>
<evidence type="ECO:0000313" key="1">
    <source>
        <dbReference type="EMBL" id="RIV43923.1"/>
    </source>
</evidence>
<comment type="caution">
    <text evidence="1">The sequence shown here is derived from an EMBL/GenBank/DDBJ whole genome shotgun (WGS) entry which is preliminary data.</text>
</comment>
<dbReference type="EMBL" id="VNWK01000026">
    <property type="protein sequence ID" value="TXJ93828.1"/>
    <property type="molecule type" value="Genomic_DNA"/>
</dbReference>
<reference evidence="2 4" key="2">
    <citation type="submission" date="2019-07" db="EMBL/GenBank/DDBJ databases">
        <title>Draft genome of two Muricauda strains isolated from deep sea.</title>
        <authorList>
            <person name="Sun C."/>
        </authorList>
    </citation>
    <scope>NUCLEOTIDE SEQUENCE [LARGE SCALE GENOMIC DNA]</scope>
    <source>
        <strain evidence="2 4">72</strain>
    </source>
</reference>
<evidence type="ECO:0000313" key="3">
    <source>
        <dbReference type="Proteomes" id="UP000266691"/>
    </source>
</evidence>
<accession>A0A3A1NIM3</accession>
<proteinExistence type="predicted"/>
<name>A0A3A1NIM3_9FLAO</name>
<dbReference type="AlphaFoldDB" id="A0A3A1NIM3"/>
<dbReference type="OrthoDB" id="795641at2"/>
<evidence type="ECO:0000313" key="2">
    <source>
        <dbReference type="EMBL" id="TXJ93828.1"/>
    </source>
</evidence>